<sequence length="174" mass="20269">MKTKIRLSFIFTCVIILSACDFSKDTVDPKDYMNNNYENHEQLNVIEDKQSLLYLLKQRDTYHLLIFKKDGSSYSYEGGRESDTPFGYMKVGTPDNIHIVIFIDNSIVKAERCEFDLRASKNDKDKLTVSLDGLSNLYTYLIKSYDFLPPYSSISQLRFYDKHGKRIDETVLID</sequence>
<reference evidence="1 2" key="1">
    <citation type="submission" date="2014-08" db="EMBL/GenBank/DDBJ databases">
        <title>Clostridium innocuum, an unnegligible vancomycin-resistant pathogen causing extra-intestinal infections.</title>
        <authorList>
            <person name="Feng Y."/>
            <person name="Chiu C.-H."/>
        </authorList>
    </citation>
    <scope>NUCLEOTIDE SEQUENCE [LARGE SCALE GENOMIC DNA]</scope>
    <source>
        <strain evidence="1 2">AN88</strain>
    </source>
</reference>
<comment type="caution">
    <text evidence="1">The sequence shown here is derived from an EMBL/GenBank/DDBJ whole genome shotgun (WGS) entry which is preliminary data.</text>
</comment>
<dbReference type="RefSeq" id="WP_044905577.1">
    <property type="nucleotide sequence ID" value="NZ_JQIF01000049.1"/>
</dbReference>
<protein>
    <submittedName>
        <fullName evidence="1">Uncharacterized protein</fullName>
    </submittedName>
</protein>
<accession>A0A099I5Z2</accession>
<evidence type="ECO:0000313" key="2">
    <source>
        <dbReference type="Proteomes" id="UP000030008"/>
    </source>
</evidence>
<evidence type="ECO:0000313" key="1">
    <source>
        <dbReference type="EMBL" id="KGJ52976.1"/>
    </source>
</evidence>
<dbReference type="Proteomes" id="UP000030008">
    <property type="component" value="Unassembled WGS sequence"/>
</dbReference>
<dbReference type="AlphaFoldDB" id="A0A099I5Z2"/>
<dbReference type="PROSITE" id="PS51257">
    <property type="entry name" value="PROKAR_LIPOPROTEIN"/>
    <property type="match status" value="1"/>
</dbReference>
<organism evidence="1 2">
    <name type="scientific">Clostridium innocuum</name>
    <dbReference type="NCBI Taxonomy" id="1522"/>
    <lineage>
        <taxon>Bacteria</taxon>
        <taxon>Bacillati</taxon>
        <taxon>Bacillota</taxon>
        <taxon>Clostridia</taxon>
        <taxon>Eubacteriales</taxon>
        <taxon>Clostridiaceae</taxon>
        <taxon>Clostridium</taxon>
    </lineage>
</organism>
<name>A0A099I5Z2_CLOIN</name>
<proteinExistence type="predicted"/>
<gene>
    <name evidence="1" type="ORF">CIAN88_11825</name>
</gene>
<dbReference type="EMBL" id="JQIF01000049">
    <property type="protein sequence ID" value="KGJ52976.1"/>
    <property type="molecule type" value="Genomic_DNA"/>
</dbReference>